<reference evidence="1 2" key="1">
    <citation type="submission" date="2018-06" db="EMBL/GenBank/DDBJ databases">
        <title>Isolation of heavy metals resistant Paenibacillus silvae NC2 from Gold-Copper mine in ZiJin, China.</title>
        <authorList>
            <person name="Xu J."/>
            <person name="Mazhar H.S."/>
            <person name="Rensing C."/>
        </authorList>
    </citation>
    <scope>NUCLEOTIDE SEQUENCE [LARGE SCALE GENOMIC DNA]</scope>
    <source>
        <strain evidence="1 2">NC2</strain>
    </source>
</reference>
<organism evidence="1 2">
    <name type="scientific">Paenibacillus silvae</name>
    <dbReference type="NCBI Taxonomy" id="1325358"/>
    <lineage>
        <taxon>Bacteria</taxon>
        <taxon>Bacillati</taxon>
        <taxon>Bacillota</taxon>
        <taxon>Bacilli</taxon>
        <taxon>Bacillales</taxon>
        <taxon>Paenibacillaceae</taxon>
        <taxon>Paenibacillus</taxon>
    </lineage>
</organism>
<accession>A0A2W6N9P0</accession>
<dbReference type="AlphaFoldDB" id="A0A2W6N9P0"/>
<protein>
    <submittedName>
        <fullName evidence="1">Uncharacterized protein</fullName>
    </submittedName>
</protein>
<dbReference type="EMBL" id="QKWW01000092">
    <property type="protein sequence ID" value="PZT52662.1"/>
    <property type="molecule type" value="Genomic_DNA"/>
</dbReference>
<evidence type="ECO:0000313" key="2">
    <source>
        <dbReference type="Proteomes" id="UP000249204"/>
    </source>
</evidence>
<gene>
    <name evidence="1" type="ORF">DN757_26260</name>
</gene>
<comment type="caution">
    <text evidence="1">The sequence shown here is derived from an EMBL/GenBank/DDBJ whole genome shotgun (WGS) entry which is preliminary data.</text>
</comment>
<sequence length="63" mass="7561">MRERDDYHGWNIEVNENQAFLLGANFNTNDRMGKRDIYVCLYFGNWTVTIGKFYKFPNNYGDQ</sequence>
<proteinExistence type="predicted"/>
<dbReference type="Proteomes" id="UP000249204">
    <property type="component" value="Unassembled WGS sequence"/>
</dbReference>
<dbReference type="RefSeq" id="WP_111273132.1">
    <property type="nucleotide sequence ID" value="NZ_QKWW01000092.1"/>
</dbReference>
<evidence type="ECO:0000313" key="1">
    <source>
        <dbReference type="EMBL" id="PZT52662.1"/>
    </source>
</evidence>
<name>A0A2W6N9P0_9BACL</name>